<name>A0A7G9GAE5_9FIRM</name>
<keyword evidence="1" id="KW-1133">Transmembrane helix</keyword>
<keyword evidence="1" id="KW-0472">Membrane</keyword>
<keyword evidence="1" id="KW-0812">Transmembrane</keyword>
<dbReference type="Proteomes" id="UP000515860">
    <property type="component" value="Chromosome"/>
</dbReference>
<protein>
    <submittedName>
        <fullName evidence="2">Uncharacterized protein</fullName>
    </submittedName>
</protein>
<evidence type="ECO:0000256" key="1">
    <source>
        <dbReference type="SAM" id="Phobius"/>
    </source>
</evidence>
<dbReference type="AlphaFoldDB" id="A0A7G9GAE5"/>
<organism evidence="2 3">
    <name type="scientific">Wansuia hejianensis</name>
    <dbReference type="NCBI Taxonomy" id="2763667"/>
    <lineage>
        <taxon>Bacteria</taxon>
        <taxon>Bacillati</taxon>
        <taxon>Bacillota</taxon>
        <taxon>Clostridia</taxon>
        <taxon>Lachnospirales</taxon>
        <taxon>Lachnospiraceae</taxon>
        <taxon>Wansuia</taxon>
    </lineage>
</organism>
<reference evidence="2 3" key="1">
    <citation type="submission" date="2020-08" db="EMBL/GenBank/DDBJ databases">
        <authorList>
            <person name="Liu C."/>
            <person name="Sun Q."/>
        </authorList>
    </citation>
    <scope>NUCLEOTIDE SEQUENCE [LARGE SCALE GENOMIC DNA]</scope>
    <source>
        <strain evidence="2 3">NSJ-29</strain>
    </source>
</reference>
<dbReference type="KEGG" id="whj:H9Q79_12750"/>
<accession>A0A7G9GAE5</accession>
<evidence type="ECO:0000313" key="3">
    <source>
        <dbReference type="Proteomes" id="UP000515860"/>
    </source>
</evidence>
<evidence type="ECO:0000313" key="2">
    <source>
        <dbReference type="EMBL" id="QNM07777.1"/>
    </source>
</evidence>
<dbReference type="EMBL" id="CP060635">
    <property type="protein sequence ID" value="QNM07777.1"/>
    <property type="molecule type" value="Genomic_DNA"/>
</dbReference>
<proteinExistence type="predicted"/>
<sequence length="234" mass="26856">MRKKKRRKGKKIAVLLIVAVIILLAAGVLFLTMSQVNQLNDETAKIVRMDIDEDVIDEEIYTNGSYAEIEQTIKDYMSDYIENLKTVRTLFQDQEFSDLLSVENIEADGPEFKNSAEYLSEKRRTADEAFQKLEEMAGEEMIMAAIEKKGLSSYFEQLYRKLALENLRVNFMYSAEELKTAKESVEAMIASREEAVTFLSEHQSNWKLEDGKLKFDSDDLLSQYNDLAAAISQQ</sequence>
<dbReference type="RefSeq" id="WP_249328451.1">
    <property type="nucleotide sequence ID" value="NZ_CP060635.1"/>
</dbReference>
<gene>
    <name evidence="2" type="ORF">H9Q79_12750</name>
</gene>
<keyword evidence="3" id="KW-1185">Reference proteome</keyword>
<feature type="transmembrane region" description="Helical" evidence="1">
    <location>
        <begin position="12"/>
        <end position="33"/>
    </location>
</feature>